<dbReference type="InterPro" id="IPR010269">
    <property type="entry name" value="T6SS_TssC-like"/>
</dbReference>
<evidence type="ECO:0000259" key="2">
    <source>
        <dbReference type="Pfam" id="PF05943"/>
    </source>
</evidence>
<evidence type="ECO:0000313" key="3">
    <source>
        <dbReference type="EMBL" id="QPH54091.1"/>
    </source>
</evidence>
<feature type="compositionally biased region" description="Acidic residues" evidence="1">
    <location>
        <begin position="572"/>
        <end position="585"/>
    </location>
</feature>
<name>A0A7S9LRR7_9RHOB</name>
<dbReference type="PANTHER" id="PTHR35565:SF1">
    <property type="entry name" value="TYPE VI SECRETION SYSTEM CONTRACTILE SHEATH LARGE SUBUNIT"/>
    <property type="match status" value="1"/>
</dbReference>
<dbReference type="Pfam" id="PF05943">
    <property type="entry name" value="VipB"/>
    <property type="match status" value="1"/>
</dbReference>
<feature type="compositionally biased region" description="Acidic residues" evidence="1">
    <location>
        <begin position="541"/>
        <end position="565"/>
    </location>
</feature>
<organism evidence="3 4">
    <name type="scientific">Pontivivens ytuae</name>
    <dbReference type="NCBI Taxonomy" id="2789856"/>
    <lineage>
        <taxon>Bacteria</taxon>
        <taxon>Pseudomonadati</taxon>
        <taxon>Pseudomonadota</taxon>
        <taxon>Alphaproteobacteria</taxon>
        <taxon>Rhodobacterales</taxon>
        <taxon>Paracoccaceae</taxon>
        <taxon>Pontivivens</taxon>
    </lineage>
</organism>
<proteinExistence type="predicted"/>
<feature type="domain" description="TssC1 N-terminal" evidence="2">
    <location>
        <begin position="213"/>
        <end position="491"/>
    </location>
</feature>
<feature type="region of interest" description="Disordered" evidence="1">
    <location>
        <begin position="527"/>
        <end position="594"/>
    </location>
</feature>
<evidence type="ECO:0000313" key="4">
    <source>
        <dbReference type="Proteomes" id="UP000594800"/>
    </source>
</evidence>
<protein>
    <submittedName>
        <fullName evidence="3">Type VI secretion system contractile sheath large subunit</fullName>
    </submittedName>
</protein>
<dbReference type="KEGG" id="poz:I0K15_20355"/>
<dbReference type="Proteomes" id="UP000594800">
    <property type="component" value="Chromosome"/>
</dbReference>
<dbReference type="PANTHER" id="PTHR35565">
    <property type="entry name" value="CYTOPLASMIC PROTEIN-RELATED"/>
    <property type="match status" value="1"/>
</dbReference>
<keyword evidence="4" id="KW-1185">Reference proteome</keyword>
<gene>
    <name evidence="3" type="ORF">I0K15_20355</name>
</gene>
<accession>A0A7S9LRR7</accession>
<dbReference type="Pfam" id="PF05591">
    <property type="entry name" value="T6SS_VipA"/>
    <property type="match status" value="1"/>
</dbReference>
<dbReference type="RefSeq" id="WP_196103300.1">
    <property type="nucleotide sequence ID" value="NZ_CP064942.1"/>
</dbReference>
<dbReference type="InterPro" id="IPR008312">
    <property type="entry name" value="T6SS_TssB1"/>
</dbReference>
<sequence>MPMDIEHEAADLLEGAAPAAPNTGFGTLSAPRTEAAGQSDAKFRIALLGDFSGRANRGLIEIGDALATRKPIKLDVDNIDDVIARFATTLVLPVGADGAGVEVRLTGLDDLHPDEIYETVELFEELSDLRNMVARGDRSALADLEEWAEEHSHAIAPAKRSKGSNVPADRRLSDFEALIGERQGQTVEASDTDALIARIVGPYVQKAPADDQDEMLAAVDAALSGAMRTILHHPDFQTVEATWRSLDFLARRIETGPRLEIVLYDVSAEEWAADLAAVEDLAESGLFRMLAEEPQLDAAQGPFSAVFGLYTLEETPPHAQLMGRMAKIAAWMNAPFVAAISPAFLDIKKEDRHPLVAEAWDALRALPEAGHTGLASPRFLLRLPYGERTEPVDAFDFEEFTLRDGLKGMLWANPVILSATLMTATAAKSGKEMRLGEIMSMGDIPVHTMTDPHGDQVALPCTERLLNTRTMADVVARGFMPVLSIKGRNEVRQGSFQALGAGMLAGPWASGGIQAAAESSIEVGLGAGVPTADEAPAAAPEAEEDDLPDLDGSDDGDDDLGDLDDLLAGFGDDADSDDDEEEIDPELAALLEGL</sequence>
<dbReference type="InterPro" id="IPR044031">
    <property type="entry name" value="TssC1_N"/>
</dbReference>
<reference evidence="3 4" key="1">
    <citation type="submission" date="2020-11" db="EMBL/GenBank/DDBJ databases">
        <title>Description of Pontivivens ytuae sp. nov. isolated from deep sea sediment of Mariana Trench.</title>
        <authorList>
            <person name="Wang Z."/>
            <person name="Sun Q.-L."/>
            <person name="Xu X.-D."/>
            <person name="Tang Y.-Z."/>
            <person name="Zhang J."/>
        </authorList>
    </citation>
    <scope>NUCLEOTIDE SEQUENCE [LARGE SCALE GENOMIC DNA]</scope>
    <source>
        <strain evidence="3 4">MT2928</strain>
    </source>
</reference>
<dbReference type="AlphaFoldDB" id="A0A7S9LRR7"/>
<evidence type="ECO:0000256" key="1">
    <source>
        <dbReference type="SAM" id="MobiDB-lite"/>
    </source>
</evidence>
<dbReference type="EMBL" id="CP064942">
    <property type="protein sequence ID" value="QPH54091.1"/>
    <property type="molecule type" value="Genomic_DNA"/>
</dbReference>